<sequence length="218" mass="22125">MFGKILLVLAAAILGLVGTTIGSAQAAPPVVLGGGSGIVFDDGATCSLATIGWDDTGRMVGFTAGHCNQPGARVSAEADQEAGPVGTVDYVNKELDYAVIRFDADKVIPVNRVGATTITEVGLPAQFPAIACKQGRTTGQTCGLVYGDVFDTATWTLTQICVLVGDSGGPVVVGTTLVALVNGYVSVPCLGPHVGVNFTRILDDVAMRGGAGTGFRPV</sequence>
<dbReference type="Proteomes" id="UP000306378">
    <property type="component" value="Unassembled WGS sequence"/>
</dbReference>
<dbReference type="GO" id="GO:0008233">
    <property type="term" value="F:peptidase activity"/>
    <property type="evidence" value="ECO:0007669"/>
    <property type="project" value="UniProtKB-KW"/>
</dbReference>
<dbReference type="AlphaFoldDB" id="A0A5R8NTS8"/>
<dbReference type="GO" id="GO:0006508">
    <property type="term" value="P:proteolysis"/>
    <property type="evidence" value="ECO:0007669"/>
    <property type="project" value="UniProtKB-KW"/>
</dbReference>
<dbReference type="InterPro" id="IPR043504">
    <property type="entry name" value="Peptidase_S1_PA_chymotrypsin"/>
</dbReference>
<proteinExistence type="predicted"/>
<gene>
    <name evidence="2" type="ORF">FEK34_06740</name>
</gene>
<feature type="signal peptide" evidence="1">
    <location>
        <begin position="1"/>
        <end position="26"/>
    </location>
</feature>
<protein>
    <submittedName>
        <fullName evidence="2">Serine protease</fullName>
    </submittedName>
</protein>
<dbReference type="EMBL" id="VBUT01000003">
    <property type="protein sequence ID" value="TLF79111.1"/>
    <property type="molecule type" value="Genomic_DNA"/>
</dbReference>
<comment type="caution">
    <text evidence="2">The sequence shown here is derived from an EMBL/GenBank/DDBJ whole genome shotgun (WGS) entry which is preliminary data.</text>
</comment>
<organism evidence="2 3">
    <name type="scientific">Nocardia cyriacigeorgica</name>
    <dbReference type="NCBI Taxonomy" id="135487"/>
    <lineage>
        <taxon>Bacteria</taxon>
        <taxon>Bacillati</taxon>
        <taxon>Actinomycetota</taxon>
        <taxon>Actinomycetes</taxon>
        <taxon>Mycobacteriales</taxon>
        <taxon>Nocardiaceae</taxon>
        <taxon>Nocardia</taxon>
    </lineage>
</organism>
<dbReference type="RefSeq" id="WP_138447021.1">
    <property type="nucleotide sequence ID" value="NZ_VBUT01000003.1"/>
</dbReference>
<evidence type="ECO:0000256" key="1">
    <source>
        <dbReference type="SAM" id="SignalP"/>
    </source>
</evidence>
<keyword evidence="2" id="KW-0645">Protease</keyword>
<name>A0A5R8NTS8_9NOCA</name>
<dbReference type="InterPro" id="IPR009003">
    <property type="entry name" value="Peptidase_S1_PA"/>
</dbReference>
<dbReference type="Gene3D" id="2.40.10.10">
    <property type="entry name" value="Trypsin-like serine proteases"/>
    <property type="match status" value="2"/>
</dbReference>
<evidence type="ECO:0000313" key="2">
    <source>
        <dbReference type="EMBL" id="TLF79111.1"/>
    </source>
</evidence>
<evidence type="ECO:0000313" key="3">
    <source>
        <dbReference type="Proteomes" id="UP000306378"/>
    </source>
</evidence>
<reference evidence="2 3" key="1">
    <citation type="submission" date="2019-05" db="EMBL/GenBank/DDBJ databases">
        <title>Genomes sequences of two Nocardia cyriacigeorgica environmental isolates, type strains Nocardia asteroides ATCC 19247 and Nocardia cyriacigeorgica DSM 44484.</title>
        <authorList>
            <person name="Vautrin F."/>
            <person name="Bergeron E."/>
            <person name="Dubost A."/>
            <person name="Abrouk D."/>
            <person name="Rodriguez Nava V."/>
            <person name="Pujic P."/>
        </authorList>
    </citation>
    <scope>NUCLEOTIDE SEQUENCE [LARGE SCALE GENOMIC DNA]</scope>
    <source>
        <strain evidence="2 3">EML 446</strain>
    </source>
</reference>
<accession>A0A5R8NTS8</accession>
<feature type="chain" id="PRO_5024315805" evidence="1">
    <location>
        <begin position="27"/>
        <end position="218"/>
    </location>
</feature>
<dbReference type="SUPFAM" id="SSF50494">
    <property type="entry name" value="Trypsin-like serine proteases"/>
    <property type="match status" value="1"/>
</dbReference>
<keyword evidence="1" id="KW-0732">Signal</keyword>
<keyword evidence="2" id="KW-0378">Hydrolase</keyword>